<dbReference type="GO" id="GO:0005509">
    <property type="term" value="F:calcium ion binding"/>
    <property type="evidence" value="ECO:0007669"/>
    <property type="project" value="InterPro"/>
</dbReference>
<dbReference type="GO" id="GO:0005737">
    <property type="term" value="C:cytoplasm"/>
    <property type="evidence" value="ECO:0007669"/>
    <property type="project" value="UniProtKB-SubCell"/>
</dbReference>
<proteinExistence type="predicted"/>
<feature type="compositionally biased region" description="Gly residues" evidence="6">
    <location>
        <begin position="7"/>
        <end position="30"/>
    </location>
</feature>
<dbReference type="InterPro" id="IPR018247">
    <property type="entry name" value="EF_Hand_1_Ca_BS"/>
</dbReference>
<dbReference type="Gene3D" id="1.10.238.10">
    <property type="entry name" value="EF-hand"/>
    <property type="match status" value="1"/>
</dbReference>
<dbReference type="Proteomes" id="UP001233999">
    <property type="component" value="Unassembled WGS sequence"/>
</dbReference>
<dbReference type="AlphaFoldDB" id="A0AAD8E5V6"/>
<evidence type="ECO:0000256" key="6">
    <source>
        <dbReference type="SAM" id="MobiDB-lite"/>
    </source>
</evidence>
<feature type="region of interest" description="Disordered" evidence="6">
    <location>
        <begin position="1"/>
        <end position="81"/>
    </location>
</feature>
<dbReference type="SUPFAM" id="SSF47473">
    <property type="entry name" value="EF-hand"/>
    <property type="match status" value="1"/>
</dbReference>
<dbReference type="EMBL" id="JASPKZ010009350">
    <property type="protein sequence ID" value="KAJ9577692.1"/>
    <property type="molecule type" value="Genomic_DNA"/>
</dbReference>
<dbReference type="SMART" id="SM00054">
    <property type="entry name" value="EFh"/>
    <property type="match status" value="3"/>
</dbReference>
<dbReference type="PANTHER" id="PTHR46212">
    <property type="entry name" value="PEFLIN"/>
    <property type="match status" value="1"/>
</dbReference>
<dbReference type="Pfam" id="PF13499">
    <property type="entry name" value="EF-hand_7"/>
    <property type="match status" value="2"/>
</dbReference>
<accession>A0AAD8E5V6</accession>
<dbReference type="CDD" id="cd16184">
    <property type="entry name" value="EFh_PEF_peflin"/>
    <property type="match status" value="1"/>
</dbReference>
<evidence type="ECO:0000313" key="8">
    <source>
        <dbReference type="EMBL" id="KAJ9577692.1"/>
    </source>
</evidence>
<name>A0AAD8E5V6_DIPPU</name>
<dbReference type="InterPro" id="IPR051426">
    <property type="entry name" value="Peflin/Sorcin_CaBP"/>
</dbReference>
<feature type="domain" description="EF-hand" evidence="7">
    <location>
        <begin position="79"/>
        <end position="114"/>
    </location>
</feature>
<organism evidence="8 9">
    <name type="scientific">Diploptera punctata</name>
    <name type="common">Pacific beetle cockroach</name>
    <dbReference type="NCBI Taxonomy" id="6984"/>
    <lineage>
        <taxon>Eukaryota</taxon>
        <taxon>Metazoa</taxon>
        <taxon>Ecdysozoa</taxon>
        <taxon>Arthropoda</taxon>
        <taxon>Hexapoda</taxon>
        <taxon>Insecta</taxon>
        <taxon>Pterygota</taxon>
        <taxon>Neoptera</taxon>
        <taxon>Polyneoptera</taxon>
        <taxon>Dictyoptera</taxon>
        <taxon>Blattodea</taxon>
        <taxon>Blaberoidea</taxon>
        <taxon>Blaberidae</taxon>
        <taxon>Diplopterinae</taxon>
        <taxon>Diploptera</taxon>
    </lineage>
</organism>
<keyword evidence="4" id="KW-0677">Repeat</keyword>
<reference evidence="8" key="1">
    <citation type="journal article" date="2023" name="IScience">
        <title>Live-bearing cockroach genome reveals convergent evolutionary mechanisms linked to viviparity in insects and beyond.</title>
        <authorList>
            <person name="Fouks B."/>
            <person name="Harrison M.C."/>
            <person name="Mikhailova A.A."/>
            <person name="Marchal E."/>
            <person name="English S."/>
            <person name="Carruthers M."/>
            <person name="Jennings E.C."/>
            <person name="Chiamaka E.L."/>
            <person name="Frigard R.A."/>
            <person name="Pippel M."/>
            <person name="Attardo G.M."/>
            <person name="Benoit J.B."/>
            <person name="Bornberg-Bauer E."/>
            <person name="Tobe S.S."/>
        </authorList>
    </citation>
    <scope>NUCLEOTIDE SEQUENCE</scope>
    <source>
        <strain evidence="8">Stay&amp;Tobe</strain>
    </source>
</reference>
<gene>
    <name evidence="8" type="ORF">L9F63_005772</name>
</gene>
<dbReference type="PROSITE" id="PS00018">
    <property type="entry name" value="EF_HAND_1"/>
    <property type="match status" value="2"/>
</dbReference>
<feature type="domain" description="EF-hand" evidence="7">
    <location>
        <begin position="146"/>
        <end position="181"/>
    </location>
</feature>
<feature type="compositionally biased region" description="Low complexity" evidence="6">
    <location>
        <begin position="31"/>
        <end position="50"/>
    </location>
</feature>
<protein>
    <recommendedName>
        <fullName evidence="7">EF-hand domain-containing protein</fullName>
    </recommendedName>
</protein>
<keyword evidence="2" id="KW-0963">Cytoplasm</keyword>
<dbReference type="InterPro" id="IPR002048">
    <property type="entry name" value="EF_hand_dom"/>
</dbReference>
<evidence type="ECO:0000256" key="3">
    <source>
        <dbReference type="ARBA" id="ARBA00022723"/>
    </source>
</evidence>
<keyword evidence="9" id="KW-1185">Reference proteome</keyword>
<reference evidence="8" key="2">
    <citation type="submission" date="2023-05" db="EMBL/GenBank/DDBJ databases">
        <authorList>
            <person name="Fouks B."/>
        </authorList>
    </citation>
    <scope>NUCLEOTIDE SEQUENCE</scope>
    <source>
        <strain evidence="8">Stay&amp;Tobe</strain>
        <tissue evidence="8">Testes</tissue>
    </source>
</reference>
<evidence type="ECO:0000256" key="2">
    <source>
        <dbReference type="ARBA" id="ARBA00022490"/>
    </source>
</evidence>
<evidence type="ECO:0000313" key="9">
    <source>
        <dbReference type="Proteomes" id="UP001233999"/>
    </source>
</evidence>
<dbReference type="PANTHER" id="PTHR46212:SF3">
    <property type="entry name" value="GH27120P"/>
    <property type="match status" value="1"/>
</dbReference>
<keyword evidence="5" id="KW-0106">Calcium</keyword>
<comment type="caution">
    <text evidence="8">The sequence shown here is derived from an EMBL/GenBank/DDBJ whole genome shotgun (WGS) entry which is preliminary data.</text>
</comment>
<comment type="subcellular location">
    <subcellularLocation>
        <location evidence="1">Cytoplasm</location>
    </subcellularLocation>
</comment>
<dbReference type="GO" id="GO:0048306">
    <property type="term" value="F:calcium-dependent protein binding"/>
    <property type="evidence" value="ECO:0007669"/>
    <property type="project" value="UniProtKB-ARBA"/>
</dbReference>
<dbReference type="PROSITE" id="PS50222">
    <property type="entry name" value="EF_HAND_2"/>
    <property type="match status" value="2"/>
</dbReference>
<dbReference type="InterPro" id="IPR011992">
    <property type="entry name" value="EF-hand-dom_pair"/>
</dbReference>
<sequence>MSYPQQGYGGGYPGGQPAGGGYGGYQGYGGQQPSSGYPGSAPGSGFPGQQMSGFQGGHPHPQPQQMGYPGGGYPGATPGVSPEVQQWFNAVDRDRSGHINAKELQSALINGQGKNFSDTACQLMIGMFDKDRSGTIDVSEFQQLYNYINQWLSIFRTYDRDNSGYVDESELNQALQQMGFRFSPDFVKFLVTKSDFKNHRQMSVDQFIVVCVQIQRFTEAFRTRDKELKGVITIGFEDFLGVALSCSI</sequence>
<keyword evidence="3" id="KW-0479">Metal-binding</keyword>
<feature type="compositionally biased region" description="Low complexity" evidence="6">
    <location>
        <begin position="57"/>
        <end position="67"/>
    </location>
</feature>
<evidence type="ECO:0000256" key="4">
    <source>
        <dbReference type="ARBA" id="ARBA00022737"/>
    </source>
</evidence>
<evidence type="ECO:0000256" key="5">
    <source>
        <dbReference type="ARBA" id="ARBA00022837"/>
    </source>
</evidence>
<evidence type="ECO:0000259" key="7">
    <source>
        <dbReference type="PROSITE" id="PS50222"/>
    </source>
</evidence>
<evidence type="ECO:0000256" key="1">
    <source>
        <dbReference type="ARBA" id="ARBA00004496"/>
    </source>
</evidence>